<dbReference type="Proteomes" id="UP001286313">
    <property type="component" value="Unassembled WGS sequence"/>
</dbReference>
<comment type="caution">
    <text evidence="3">The sequence shown here is derived from an EMBL/GenBank/DDBJ whole genome shotgun (WGS) entry which is preliminary data.</text>
</comment>
<dbReference type="PANTHER" id="PTHR23220">
    <property type="entry name" value="INTEGRIN ALPHA"/>
    <property type="match status" value="1"/>
</dbReference>
<feature type="transmembrane region" description="Helical" evidence="2">
    <location>
        <begin position="9"/>
        <end position="27"/>
    </location>
</feature>
<proteinExistence type="predicted"/>
<sequence>MSLNVKRKVWLMTTVFILTYILVYTQLISSAGRVRDTTSKDERTISKAGVTSSLQTTSNKYANPSSGETMKVGYKDSNESYHHNTLGLSSGFNLDTHRTVLHTGPQHSKFGFSLAQHNDHTGSWVLVGAPEAETSQRDVTQGGAVYRCHPFNIGQCEQIPFDLTVYSNVIYTPSPIPPPSIPTHLSPPNYPPPPPIFHLSTKLSTPTTYQSFHLSPPIYPPPPPPILPPHSTKLSTHHLSIHPPPILPPLSTNLSTPTTYPSFHLTPPNYPPTTNPSIPPPIYPPLSTYRRPLGEWTAG</sequence>
<keyword evidence="2" id="KW-0472">Membrane</keyword>
<evidence type="ECO:0000313" key="3">
    <source>
        <dbReference type="EMBL" id="KAK3855794.1"/>
    </source>
</evidence>
<dbReference type="InterPro" id="IPR028994">
    <property type="entry name" value="Integrin_alpha_N"/>
</dbReference>
<keyword evidence="4" id="KW-1185">Reference proteome</keyword>
<keyword evidence="2" id="KW-1133">Transmembrane helix</keyword>
<dbReference type="Gene3D" id="2.130.10.130">
    <property type="entry name" value="Integrin alpha, N-terminal"/>
    <property type="match status" value="1"/>
</dbReference>
<accession>A0AAE1EKZ5</accession>
<dbReference type="GO" id="GO:0033627">
    <property type="term" value="P:cell adhesion mediated by integrin"/>
    <property type="evidence" value="ECO:0007669"/>
    <property type="project" value="TreeGrafter"/>
</dbReference>
<dbReference type="GO" id="GO:0008305">
    <property type="term" value="C:integrin complex"/>
    <property type="evidence" value="ECO:0007669"/>
    <property type="project" value="TreeGrafter"/>
</dbReference>
<protein>
    <submittedName>
        <fullName evidence="3">Uncharacterized protein</fullName>
    </submittedName>
</protein>
<dbReference type="GO" id="GO:0005178">
    <property type="term" value="F:integrin binding"/>
    <property type="evidence" value="ECO:0007669"/>
    <property type="project" value="TreeGrafter"/>
</dbReference>
<dbReference type="GO" id="GO:0098609">
    <property type="term" value="P:cell-cell adhesion"/>
    <property type="evidence" value="ECO:0007669"/>
    <property type="project" value="TreeGrafter"/>
</dbReference>
<dbReference type="PANTHER" id="PTHR23220:SF133">
    <property type="entry name" value="INTEGRIN ALPHA-PS2"/>
    <property type="match status" value="1"/>
</dbReference>
<keyword evidence="2" id="KW-0812">Transmembrane</keyword>
<evidence type="ECO:0000313" key="4">
    <source>
        <dbReference type="Proteomes" id="UP001286313"/>
    </source>
</evidence>
<name>A0AAE1EKZ5_PETCI</name>
<dbReference type="GO" id="GO:0007160">
    <property type="term" value="P:cell-matrix adhesion"/>
    <property type="evidence" value="ECO:0007669"/>
    <property type="project" value="TreeGrafter"/>
</dbReference>
<feature type="repeat" description="FG-GAP" evidence="1">
    <location>
        <begin position="96"/>
        <end position="157"/>
    </location>
</feature>
<gene>
    <name evidence="3" type="ORF">Pcinc_037829</name>
</gene>
<evidence type="ECO:0000256" key="1">
    <source>
        <dbReference type="PROSITE-ProRule" id="PRU00803"/>
    </source>
</evidence>
<evidence type="ECO:0000256" key="2">
    <source>
        <dbReference type="SAM" id="Phobius"/>
    </source>
</evidence>
<dbReference type="GO" id="GO:0009897">
    <property type="term" value="C:external side of plasma membrane"/>
    <property type="evidence" value="ECO:0007669"/>
    <property type="project" value="TreeGrafter"/>
</dbReference>
<dbReference type="InterPro" id="IPR013519">
    <property type="entry name" value="Int_alpha_beta-p"/>
</dbReference>
<organism evidence="3 4">
    <name type="scientific">Petrolisthes cinctipes</name>
    <name type="common">Flat porcelain crab</name>
    <dbReference type="NCBI Taxonomy" id="88211"/>
    <lineage>
        <taxon>Eukaryota</taxon>
        <taxon>Metazoa</taxon>
        <taxon>Ecdysozoa</taxon>
        <taxon>Arthropoda</taxon>
        <taxon>Crustacea</taxon>
        <taxon>Multicrustacea</taxon>
        <taxon>Malacostraca</taxon>
        <taxon>Eumalacostraca</taxon>
        <taxon>Eucarida</taxon>
        <taxon>Decapoda</taxon>
        <taxon>Pleocyemata</taxon>
        <taxon>Anomura</taxon>
        <taxon>Galatheoidea</taxon>
        <taxon>Porcellanidae</taxon>
        <taxon>Petrolisthes</taxon>
    </lineage>
</organism>
<dbReference type="AlphaFoldDB" id="A0AAE1EKZ5"/>
<dbReference type="SMART" id="SM00191">
    <property type="entry name" value="Int_alpha"/>
    <property type="match status" value="1"/>
</dbReference>
<dbReference type="PRINTS" id="PR01217">
    <property type="entry name" value="PRICHEXTENSN"/>
</dbReference>
<dbReference type="EMBL" id="JAWQEG010006087">
    <property type="protein sequence ID" value="KAK3855794.1"/>
    <property type="molecule type" value="Genomic_DNA"/>
</dbReference>
<dbReference type="PROSITE" id="PS51470">
    <property type="entry name" value="FG_GAP"/>
    <property type="match status" value="1"/>
</dbReference>
<dbReference type="GO" id="GO:0007229">
    <property type="term" value="P:integrin-mediated signaling pathway"/>
    <property type="evidence" value="ECO:0007669"/>
    <property type="project" value="TreeGrafter"/>
</dbReference>
<dbReference type="SUPFAM" id="SSF69318">
    <property type="entry name" value="Integrin alpha N-terminal domain"/>
    <property type="match status" value="1"/>
</dbReference>
<reference evidence="3" key="1">
    <citation type="submission" date="2023-10" db="EMBL/GenBank/DDBJ databases">
        <title>Genome assemblies of two species of porcelain crab, Petrolisthes cinctipes and Petrolisthes manimaculis (Anomura: Porcellanidae).</title>
        <authorList>
            <person name="Angst P."/>
        </authorList>
    </citation>
    <scope>NUCLEOTIDE SEQUENCE</scope>
    <source>
        <strain evidence="3">PB745_01</strain>
        <tissue evidence="3">Gill</tissue>
    </source>
</reference>